<dbReference type="EMBL" id="JAXABJ010000012">
    <property type="protein sequence ID" value="MDX7149450.1"/>
    <property type="molecule type" value="Genomic_DNA"/>
</dbReference>
<accession>A0AAW9ENV7</accession>
<sequence length="651" mass="70393">MADTIRDYLVSLGFDIDGAGQAKFEATLKGVAANVVKLGAAVESTALAIVGFTTSIANGLDKLYWASQRTGASVNGIKALGYAASQTGSSAEAAQNSLESLARFMRSNPGAEGFLNRLGVQTRDASGQMRDMSSIFTGVGQRLSNMPYYRANQYAQMLGIDENTLMAMRRGMSGFTAEYQSMMQKTGFDADKAAQQSNKFMTSMRQFVSLLGFLRDKVGSNLAGGLSGTLNNLSKQMLENWPKIENVVTKVVKGVLFAADVIAQMAWRVSQAIGGLIEWFKKLPPDIQQLIALVSALVSTWQVLNSEFLKSPIGLVIALGGAILALIEDYQTWKEGGKSLIAWDKWEPEINAALKSLGELRDSVKAIGVEIAKLLNINLKNWTLKGDIDNLTKQFGEFGKMIKMIGDLINAINEGRWSDAYAIGKNLLSQGKGQDALPAVSDSANNTAEWIKNRTGFDPRSIGQTFNGWLLGDGGGSGKTLADRNNNPGNLRPVGGTGFTSHATPMDGWMAMARQIRLYFTGKSAAAGFQKLQTIWDIIHKYAPASDNNDPEAYSNFVANMMGVGTKDKLNLSDPQQFSNLLQAMSRKEGYGQWNSPLASLAANQAASQISQETNINIYGANDPASTGREVADRQSGVNSRLTQQLQPRVY</sequence>
<evidence type="ECO:0000313" key="2">
    <source>
        <dbReference type="EMBL" id="MDX7149450.1"/>
    </source>
</evidence>
<dbReference type="Proteomes" id="UP001271725">
    <property type="component" value="Unassembled WGS sequence"/>
</dbReference>
<comment type="caution">
    <text evidence="2">The sequence shown here is derived from an EMBL/GenBank/DDBJ whole genome shotgun (WGS) entry which is preliminary data.</text>
</comment>
<gene>
    <name evidence="2" type="ORF">SJ265_16835</name>
</gene>
<feature type="region of interest" description="Disordered" evidence="1">
    <location>
        <begin position="619"/>
        <end position="651"/>
    </location>
</feature>
<evidence type="ECO:0008006" key="4">
    <source>
        <dbReference type="Google" id="ProtNLM"/>
    </source>
</evidence>
<evidence type="ECO:0000313" key="3">
    <source>
        <dbReference type="Proteomes" id="UP001271725"/>
    </source>
</evidence>
<reference evidence="2" key="1">
    <citation type="submission" date="2023-11" db="EMBL/GenBank/DDBJ databases">
        <title>Detection of rare carbapenemases in Enterobacterales - comparison of two colorimetric and two CIM-based carbapenemase assays.</title>
        <authorList>
            <person name="Schaffarczyk L."/>
            <person name="Noster J."/>
            <person name="Stelzer Y."/>
            <person name="Sattler J."/>
            <person name="Gatermann S."/>
            <person name="Hamprecht A."/>
        </authorList>
    </citation>
    <scope>NUCLEOTIDE SEQUENCE</scope>
    <source>
        <strain evidence="2">CIM-Carb-133</strain>
    </source>
</reference>
<proteinExistence type="predicted"/>
<feature type="compositionally biased region" description="Polar residues" evidence="1">
    <location>
        <begin position="636"/>
        <end position="651"/>
    </location>
</feature>
<dbReference type="RefSeq" id="WP_319868600.1">
    <property type="nucleotide sequence ID" value="NZ_JAXABJ010000012.1"/>
</dbReference>
<name>A0AAW9ENV7_9ENTR</name>
<protein>
    <recommendedName>
        <fullName evidence="4">Lytic transglycosylase</fullName>
    </recommendedName>
</protein>
<organism evidence="2 3">
    <name type="scientific">Citrobacter portucalensis</name>
    <dbReference type="NCBI Taxonomy" id="1639133"/>
    <lineage>
        <taxon>Bacteria</taxon>
        <taxon>Pseudomonadati</taxon>
        <taxon>Pseudomonadota</taxon>
        <taxon>Gammaproteobacteria</taxon>
        <taxon>Enterobacterales</taxon>
        <taxon>Enterobacteriaceae</taxon>
        <taxon>Citrobacter</taxon>
        <taxon>Citrobacter freundii complex</taxon>
    </lineage>
</organism>
<dbReference type="AlphaFoldDB" id="A0AAW9ENV7"/>
<evidence type="ECO:0000256" key="1">
    <source>
        <dbReference type="SAM" id="MobiDB-lite"/>
    </source>
</evidence>